<protein>
    <submittedName>
        <fullName evidence="1">Unnamed protein product</fullName>
    </submittedName>
</protein>
<reference evidence="1" key="1">
    <citation type="submission" date="2024-09" db="EMBL/GenBank/DDBJ databases">
        <title>Draft Genome Sequences of Neofusicoccum parvum.</title>
        <authorList>
            <person name="Ashida A."/>
            <person name="Camagna M."/>
            <person name="Tanaka A."/>
            <person name="Takemoto D."/>
        </authorList>
    </citation>
    <scope>NUCLEOTIDE SEQUENCE</scope>
    <source>
        <strain evidence="1">PPO83</strain>
    </source>
</reference>
<organism evidence="1 2">
    <name type="scientific">Neofusicoccum parvum</name>
    <dbReference type="NCBI Taxonomy" id="310453"/>
    <lineage>
        <taxon>Eukaryota</taxon>
        <taxon>Fungi</taxon>
        <taxon>Dikarya</taxon>
        <taxon>Ascomycota</taxon>
        <taxon>Pezizomycotina</taxon>
        <taxon>Dothideomycetes</taxon>
        <taxon>Dothideomycetes incertae sedis</taxon>
        <taxon>Botryosphaeriales</taxon>
        <taxon>Botryosphaeriaceae</taxon>
        <taxon>Neofusicoccum</taxon>
    </lineage>
</organism>
<proteinExistence type="predicted"/>
<dbReference type="EMBL" id="BSXG01000060">
    <property type="protein sequence ID" value="GME32132.1"/>
    <property type="molecule type" value="Genomic_DNA"/>
</dbReference>
<comment type="caution">
    <text evidence="1">The sequence shown here is derived from an EMBL/GenBank/DDBJ whole genome shotgun (WGS) entry which is preliminary data.</text>
</comment>
<accession>A0ACB5S9U1</accession>
<evidence type="ECO:0000313" key="1">
    <source>
        <dbReference type="EMBL" id="GME32132.1"/>
    </source>
</evidence>
<evidence type="ECO:0000313" key="2">
    <source>
        <dbReference type="Proteomes" id="UP001165186"/>
    </source>
</evidence>
<dbReference type="Proteomes" id="UP001165186">
    <property type="component" value="Unassembled WGS sequence"/>
</dbReference>
<name>A0ACB5S9U1_9PEZI</name>
<keyword evidence="2" id="KW-1185">Reference proteome</keyword>
<gene>
    <name evidence="1" type="primary">g7663</name>
    <name evidence="1" type="ORF">NpPPO83_00007663</name>
</gene>
<sequence>MPCRYETHTHDWTKQETVAIQRCEKLCGLCPTETYRWTPEELFQHVREAHPSHVVTLTPKERFSMLSADKKRMSVKDGGWMEDEDEVDEYDEVDEDDEDDEEDDEDDEDEESEESEEIQESEMEDDDTDTDDDDTDMEKPYHGNGEAMDEDRMKPIS</sequence>